<dbReference type="Pfam" id="PF19555">
    <property type="entry name" value="DUF6078"/>
    <property type="match status" value="1"/>
</dbReference>
<protein>
    <submittedName>
        <fullName evidence="1">Uncharacterized protein</fullName>
    </submittedName>
</protein>
<dbReference type="Proteomes" id="UP000321612">
    <property type="component" value="Unassembled WGS sequence"/>
</dbReference>
<reference evidence="2" key="1">
    <citation type="submission" date="2019-05" db="EMBL/GenBank/DDBJ databases">
        <title>Prevotella brunnea sp. nov., isolated from a wound of a patient.</title>
        <authorList>
            <person name="Buhl M."/>
        </authorList>
    </citation>
    <scope>NUCLEOTIDE SEQUENCE [LARGE SCALE GENOMIC DNA]</scope>
    <source>
        <strain evidence="2">A2672</strain>
    </source>
</reference>
<proteinExistence type="predicted"/>
<keyword evidence="2" id="KW-1185">Reference proteome</keyword>
<comment type="caution">
    <text evidence="1">The sequence shown here is derived from an EMBL/GenBank/DDBJ whole genome shotgun (WGS) entry which is preliminary data.</text>
</comment>
<gene>
    <name evidence="1" type="ORF">ETF27_08665</name>
</gene>
<dbReference type="InterPro" id="IPR045724">
    <property type="entry name" value="DUF6078"/>
</dbReference>
<dbReference type="OrthoDB" id="1070184at2"/>
<dbReference type="EMBL" id="SDIK01000064">
    <property type="protein sequence ID" value="TXJ60151.1"/>
    <property type="molecule type" value="Genomic_DNA"/>
</dbReference>
<organism evidence="1 2">
    <name type="scientific">Prevotella brunnea</name>
    <dbReference type="NCBI Taxonomy" id="2508867"/>
    <lineage>
        <taxon>Bacteria</taxon>
        <taxon>Pseudomonadati</taxon>
        <taxon>Bacteroidota</taxon>
        <taxon>Bacteroidia</taxon>
        <taxon>Bacteroidales</taxon>
        <taxon>Prevotellaceae</taxon>
        <taxon>Prevotella</taxon>
    </lineage>
</organism>
<evidence type="ECO:0000313" key="1">
    <source>
        <dbReference type="EMBL" id="TXJ60151.1"/>
    </source>
</evidence>
<dbReference type="AlphaFoldDB" id="A0A5C8GDX1"/>
<sequence>MNLKYEDLPDGWVVCFLNQCPRKETCLRYKGGMLLPDNIHECNSVTPIVLKLKSCPCFQEIETIRVALGFKNIFREVKARHAPRMRAQMTQYLHGNGTYYRYYRGEKALSPKQQIWIKELFRTYGYTQDIEFDDYKDTYRFFDD</sequence>
<dbReference type="RefSeq" id="WP_130828579.1">
    <property type="nucleotide sequence ID" value="NZ_SDIK01000064.1"/>
</dbReference>
<name>A0A5C8GDX1_9BACT</name>
<accession>A0A5C8GDX1</accession>
<evidence type="ECO:0000313" key="2">
    <source>
        <dbReference type="Proteomes" id="UP000321612"/>
    </source>
</evidence>